<evidence type="ECO:0000256" key="3">
    <source>
        <dbReference type="ARBA" id="ARBA00023235"/>
    </source>
</evidence>
<organism evidence="5 6">
    <name type="scientific">Camellia sinensis var. sinensis</name>
    <name type="common">China tea</name>
    <dbReference type="NCBI Taxonomy" id="542762"/>
    <lineage>
        <taxon>Eukaryota</taxon>
        <taxon>Viridiplantae</taxon>
        <taxon>Streptophyta</taxon>
        <taxon>Embryophyta</taxon>
        <taxon>Tracheophyta</taxon>
        <taxon>Spermatophyta</taxon>
        <taxon>Magnoliopsida</taxon>
        <taxon>eudicotyledons</taxon>
        <taxon>Gunneridae</taxon>
        <taxon>Pentapetalae</taxon>
        <taxon>asterids</taxon>
        <taxon>Ericales</taxon>
        <taxon>Theaceae</taxon>
        <taxon>Camellia</taxon>
    </lineage>
</organism>
<feature type="region of interest" description="Disordered" evidence="4">
    <location>
        <begin position="1"/>
        <end position="25"/>
    </location>
</feature>
<keyword evidence="3" id="KW-0413">Isomerase</keyword>
<dbReference type="InterPro" id="IPR036291">
    <property type="entry name" value="NAD(P)-bd_dom_sf"/>
</dbReference>
<name>A0A4S4ED23_CAMSN</name>
<proteinExistence type="inferred from homology"/>
<comment type="caution">
    <text evidence="5">The sequence shown here is derived from an EMBL/GenBank/DDBJ whole genome shotgun (WGS) entry which is preliminary data.</text>
</comment>
<evidence type="ECO:0000256" key="2">
    <source>
        <dbReference type="ARBA" id="ARBA00023027"/>
    </source>
</evidence>
<dbReference type="Gene3D" id="3.40.50.720">
    <property type="entry name" value="NAD(P)-binding Rossmann-like Domain"/>
    <property type="match status" value="1"/>
</dbReference>
<evidence type="ECO:0000313" key="5">
    <source>
        <dbReference type="EMBL" id="THG13752.1"/>
    </source>
</evidence>
<evidence type="ECO:0000313" key="6">
    <source>
        <dbReference type="Proteomes" id="UP000306102"/>
    </source>
</evidence>
<dbReference type="GO" id="GO:0016853">
    <property type="term" value="F:isomerase activity"/>
    <property type="evidence" value="ECO:0007669"/>
    <property type="project" value="UniProtKB-KW"/>
</dbReference>
<evidence type="ECO:0000256" key="1">
    <source>
        <dbReference type="ARBA" id="ARBA00007637"/>
    </source>
</evidence>
<dbReference type="STRING" id="542762.A0A4S4ED23"/>
<gene>
    <name evidence="5" type="ORF">TEA_011935</name>
</gene>
<dbReference type="PANTHER" id="PTHR43574">
    <property type="entry name" value="EPIMERASE-RELATED"/>
    <property type="match status" value="1"/>
</dbReference>
<comment type="similarity">
    <text evidence="1">Belongs to the NAD(P)-dependent epimerase/dehydratase family.</text>
</comment>
<dbReference type="EMBL" id="SDRB02005700">
    <property type="protein sequence ID" value="THG13752.1"/>
    <property type="molecule type" value="Genomic_DNA"/>
</dbReference>
<reference evidence="5 6" key="1">
    <citation type="journal article" date="2018" name="Proc. Natl. Acad. Sci. U.S.A.">
        <title>Draft genome sequence of Camellia sinensis var. sinensis provides insights into the evolution of the tea genome and tea quality.</title>
        <authorList>
            <person name="Wei C."/>
            <person name="Yang H."/>
            <person name="Wang S."/>
            <person name="Zhao J."/>
            <person name="Liu C."/>
            <person name="Gao L."/>
            <person name="Xia E."/>
            <person name="Lu Y."/>
            <person name="Tai Y."/>
            <person name="She G."/>
            <person name="Sun J."/>
            <person name="Cao H."/>
            <person name="Tong W."/>
            <person name="Gao Q."/>
            <person name="Li Y."/>
            <person name="Deng W."/>
            <person name="Jiang X."/>
            <person name="Wang W."/>
            <person name="Chen Q."/>
            <person name="Zhang S."/>
            <person name="Li H."/>
            <person name="Wu J."/>
            <person name="Wang P."/>
            <person name="Li P."/>
            <person name="Shi C."/>
            <person name="Zheng F."/>
            <person name="Jian J."/>
            <person name="Huang B."/>
            <person name="Shan D."/>
            <person name="Shi M."/>
            <person name="Fang C."/>
            <person name="Yue Y."/>
            <person name="Li F."/>
            <person name="Li D."/>
            <person name="Wei S."/>
            <person name="Han B."/>
            <person name="Jiang C."/>
            <person name="Yin Y."/>
            <person name="Xia T."/>
            <person name="Zhang Z."/>
            <person name="Bennetzen J.L."/>
            <person name="Zhao S."/>
            <person name="Wan X."/>
        </authorList>
    </citation>
    <scope>NUCLEOTIDE SEQUENCE [LARGE SCALE GENOMIC DNA]</scope>
    <source>
        <strain evidence="6">cv. Shuchazao</strain>
        <tissue evidence="5">Leaf</tissue>
    </source>
</reference>
<evidence type="ECO:0008006" key="7">
    <source>
        <dbReference type="Google" id="ProtNLM"/>
    </source>
</evidence>
<protein>
    <recommendedName>
        <fullName evidence="7">NAD-dependent epimerase/dehydratase domain-containing protein</fullName>
    </recommendedName>
</protein>
<evidence type="ECO:0000256" key="4">
    <source>
        <dbReference type="SAM" id="MobiDB-lite"/>
    </source>
</evidence>
<keyword evidence="6" id="KW-1185">Reference proteome</keyword>
<dbReference type="AlphaFoldDB" id="A0A4S4ED23"/>
<sequence>MVPISNTDNRILHSPSPPASFRSTPPLPPSNVLSIPFFYAGATAAWEQQVCHSATPHRPRGFSILVTGAAGFVGTHSSLALPDRGDGVLGFDNFHSYFHPSSFGYSSTGHSTTGCSSTCTACCSTCSGSGPSSEQEAKISVAVAVSSKSSGTADGSTSADQRGGLHRLHHLLPKQKVVVHGEGGQELDLWMGSLIL</sequence>
<keyword evidence="2" id="KW-0520">NAD</keyword>
<dbReference type="SUPFAM" id="SSF51735">
    <property type="entry name" value="NAD(P)-binding Rossmann-fold domains"/>
    <property type="match status" value="1"/>
</dbReference>
<accession>A0A4S4ED23</accession>
<dbReference type="Proteomes" id="UP000306102">
    <property type="component" value="Unassembled WGS sequence"/>
</dbReference>